<evidence type="ECO:0000313" key="1">
    <source>
        <dbReference type="EMBL" id="CAE7222675.1"/>
    </source>
</evidence>
<dbReference type="OrthoDB" id="407758at2759"/>
<sequence length="143" mass="15907">VYRPRAAVLKDADIQVITRPALGGCGTRLEIRPHRLGEGPKPEVSGLARVGFETDPVLHATARCNTPDLFRESKSMDLKITLWSNNERAAWLKDDEPLEWNDFVEANRPDAMWGNTQAGCQKWCSCFNVSPCLLQGVNCSTAH</sequence>
<evidence type="ECO:0000313" key="2">
    <source>
        <dbReference type="Proteomes" id="UP000601435"/>
    </source>
</evidence>
<proteinExistence type="predicted"/>
<comment type="caution">
    <text evidence="1">The sequence shown here is derived from an EMBL/GenBank/DDBJ whole genome shotgun (WGS) entry which is preliminary data.</text>
</comment>
<protein>
    <submittedName>
        <fullName evidence="1">Ada protein</fullName>
    </submittedName>
</protein>
<dbReference type="Proteomes" id="UP000601435">
    <property type="component" value="Unassembled WGS sequence"/>
</dbReference>
<dbReference type="EMBL" id="CAJNJA010007279">
    <property type="protein sequence ID" value="CAE7222675.1"/>
    <property type="molecule type" value="Genomic_DNA"/>
</dbReference>
<keyword evidence="2" id="KW-1185">Reference proteome</keyword>
<name>A0A812K574_9DINO</name>
<feature type="non-terminal residue" evidence="1">
    <location>
        <position position="1"/>
    </location>
</feature>
<accession>A0A812K574</accession>
<gene>
    <name evidence="1" type="primary">ada</name>
    <name evidence="1" type="ORF">SNEC2469_LOCUS2936</name>
</gene>
<dbReference type="AlphaFoldDB" id="A0A812K574"/>
<reference evidence="1" key="1">
    <citation type="submission" date="2021-02" db="EMBL/GenBank/DDBJ databases">
        <authorList>
            <person name="Dougan E. K."/>
            <person name="Rhodes N."/>
            <person name="Thang M."/>
            <person name="Chan C."/>
        </authorList>
    </citation>
    <scope>NUCLEOTIDE SEQUENCE</scope>
</reference>
<organism evidence="1 2">
    <name type="scientific">Symbiodinium necroappetens</name>
    <dbReference type="NCBI Taxonomy" id="1628268"/>
    <lineage>
        <taxon>Eukaryota</taxon>
        <taxon>Sar</taxon>
        <taxon>Alveolata</taxon>
        <taxon>Dinophyceae</taxon>
        <taxon>Suessiales</taxon>
        <taxon>Symbiodiniaceae</taxon>
        <taxon>Symbiodinium</taxon>
    </lineage>
</organism>